<name>A0ABP6NP51_9ACTN</name>
<gene>
    <name evidence="1" type="ORF">GCM10010521_48230</name>
</gene>
<accession>A0ABP6NP51</accession>
<evidence type="ECO:0000313" key="2">
    <source>
        <dbReference type="Proteomes" id="UP001500893"/>
    </source>
</evidence>
<organism evidence="1 2">
    <name type="scientific">Streptomyces rameus</name>
    <dbReference type="NCBI Taxonomy" id="68261"/>
    <lineage>
        <taxon>Bacteria</taxon>
        <taxon>Bacillati</taxon>
        <taxon>Actinomycetota</taxon>
        <taxon>Actinomycetes</taxon>
        <taxon>Kitasatosporales</taxon>
        <taxon>Streptomycetaceae</taxon>
        <taxon>Streptomyces</taxon>
    </lineage>
</organism>
<comment type="caution">
    <text evidence="1">The sequence shown here is derived from an EMBL/GenBank/DDBJ whole genome shotgun (WGS) entry which is preliminary data.</text>
</comment>
<keyword evidence="2" id="KW-1185">Reference proteome</keyword>
<dbReference type="Proteomes" id="UP001500893">
    <property type="component" value="Unassembled WGS sequence"/>
</dbReference>
<evidence type="ECO:0000313" key="1">
    <source>
        <dbReference type="EMBL" id="GAA3154736.1"/>
    </source>
</evidence>
<reference evidence="2" key="1">
    <citation type="journal article" date="2019" name="Int. J. Syst. Evol. Microbiol.">
        <title>The Global Catalogue of Microorganisms (GCM) 10K type strain sequencing project: providing services to taxonomists for standard genome sequencing and annotation.</title>
        <authorList>
            <consortium name="The Broad Institute Genomics Platform"/>
            <consortium name="The Broad Institute Genome Sequencing Center for Infectious Disease"/>
            <person name="Wu L."/>
            <person name="Ma J."/>
        </authorList>
    </citation>
    <scope>NUCLEOTIDE SEQUENCE [LARGE SCALE GENOMIC DNA]</scope>
    <source>
        <strain evidence="2">JCM 11574</strain>
    </source>
</reference>
<dbReference type="EMBL" id="BAAAVM010000078">
    <property type="protein sequence ID" value="GAA3154736.1"/>
    <property type="molecule type" value="Genomic_DNA"/>
</dbReference>
<sequence length="73" mass="7848">MALVPGERGGVGTFVTPITHEMLDARNAACRAGHQARPPCHQLRLEHNPAVGVAVRGLGLRLLQQEFGGQRAR</sequence>
<proteinExistence type="predicted"/>
<protein>
    <submittedName>
        <fullName evidence="1">Uncharacterized protein</fullName>
    </submittedName>
</protein>